<evidence type="ECO:0000313" key="2">
    <source>
        <dbReference type="Proteomes" id="UP000579647"/>
    </source>
</evidence>
<evidence type="ECO:0000313" key="1">
    <source>
        <dbReference type="EMBL" id="MBB5494485.1"/>
    </source>
</evidence>
<dbReference type="EMBL" id="JACHDO010000001">
    <property type="protein sequence ID" value="MBB5494485.1"/>
    <property type="molecule type" value="Genomic_DNA"/>
</dbReference>
<dbReference type="InterPro" id="IPR049249">
    <property type="entry name" value="DUF6882"/>
</dbReference>
<gene>
    <name evidence="1" type="ORF">HNR07_005622</name>
</gene>
<comment type="caution">
    <text evidence="1">The sequence shown here is derived from an EMBL/GenBank/DDBJ whole genome shotgun (WGS) entry which is preliminary data.</text>
</comment>
<protein>
    <submittedName>
        <fullName evidence="1">Uncharacterized protein</fullName>
    </submittedName>
</protein>
<sequence>MQNSLTLPDLLNDAAILSLEHQLHLETVVGDLNWHVDLAEPKFDFHGESELVCERFHLLGSAAPGPGSWLWAWANPSGFLPETIELAESVRDLGREYGVPELAEPEVPFAALPGSPEEPHQVLSLLTDAAKVLTGRFTAYNGPVGGGTRAAFLLEHPSFLLAEATPMHAVSLIQQAVSGVPYITDHRRAVYSYGRLRGLDPEFSADGRTLALKALGIGLEFDELNRLTRIEGSLTPDSI</sequence>
<reference evidence="1 2" key="1">
    <citation type="submission" date="2020-08" db="EMBL/GenBank/DDBJ databases">
        <title>Sequencing the genomes of 1000 actinobacteria strains.</title>
        <authorList>
            <person name="Klenk H.-P."/>
        </authorList>
    </citation>
    <scope>NUCLEOTIDE SEQUENCE [LARGE SCALE GENOMIC DNA]</scope>
    <source>
        <strain evidence="1 2">DSM 44598</strain>
    </source>
</reference>
<keyword evidence="2" id="KW-1185">Reference proteome</keyword>
<dbReference type="RefSeq" id="WP_312893993.1">
    <property type="nucleotide sequence ID" value="NZ_BAAAKM010000012.1"/>
</dbReference>
<dbReference type="Proteomes" id="UP000579647">
    <property type="component" value="Unassembled WGS sequence"/>
</dbReference>
<proteinExistence type="predicted"/>
<name>A0A840WRH0_9ACTN</name>
<organism evidence="1 2">
    <name type="scientific">Nocardiopsis metallicus</name>
    <dbReference type="NCBI Taxonomy" id="179819"/>
    <lineage>
        <taxon>Bacteria</taxon>
        <taxon>Bacillati</taxon>
        <taxon>Actinomycetota</taxon>
        <taxon>Actinomycetes</taxon>
        <taxon>Streptosporangiales</taxon>
        <taxon>Nocardiopsidaceae</taxon>
        <taxon>Nocardiopsis</taxon>
    </lineage>
</organism>
<dbReference type="AlphaFoldDB" id="A0A840WRH0"/>
<dbReference type="Pfam" id="PF21813">
    <property type="entry name" value="DUF6882"/>
    <property type="match status" value="1"/>
</dbReference>
<accession>A0A840WRH0</accession>